<dbReference type="PRINTS" id="PR00455">
    <property type="entry name" value="HTHTETR"/>
</dbReference>
<feature type="DNA-binding region" description="H-T-H motif" evidence="2">
    <location>
        <begin position="30"/>
        <end position="49"/>
    </location>
</feature>
<name>A0A3N6PRN0_9CYAN</name>
<dbReference type="InterPro" id="IPR009057">
    <property type="entry name" value="Homeodomain-like_sf"/>
</dbReference>
<evidence type="ECO:0000256" key="2">
    <source>
        <dbReference type="PROSITE-ProRule" id="PRU00335"/>
    </source>
</evidence>
<feature type="domain" description="HTH tetR-type" evidence="3">
    <location>
        <begin position="7"/>
        <end position="67"/>
    </location>
</feature>
<dbReference type="Proteomes" id="UP000269154">
    <property type="component" value="Unassembled WGS sequence"/>
</dbReference>
<keyword evidence="5" id="KW-1185">Reference proteome</keyword>
<dbReference type="RefSeq" id="WP_124145301.1">
    <property type="nucleotide sequence ID" value="NZ_CAWOKI010000076.1"/>
</dbReference>
<dbReference type="InterPro" id="IPR001647">
    <property type="entry name" value="HTH_TetR"/>
</dbReference>
<dbReference type="SUPFAM" id="SSF46689">
    <property type="entry name" value="Homeodomain-like"/>
    <property type="match status" value="1"/>
</dbReference>
<dbReference type="Pfam" id="PF00440">
    <property type="entry name" value="TetR_N"/>
    <property type="match status" value="1"/>
</dbReference>
<dbReference type="SUPFAM" id="SSF48498">
    <property type="entry name" value="Tetracyclin repressor-like, C-terminal domain"/>
    <property type="match status" value="1"/>
</dbReference>
<evidence type="ECO:0000313" key="5">
    <source>
        <dbReference type="Proteomes" id="UP000269154"/>
    </source>
</evidence>
<evidence type="ECO:0000256" key="1">
    <source>
        <dbReference type="ARBA" id="ARBA00023125"/>
    </source>
</evidence>
<dbReference type="InterPro" id="IPR036271">
    <property type="entry name" value="Tet_transcr_reg_TetR-rel_C_sf"/>
</dbReference>
<dbReference type="AlphaFoldDB" id="A0A3N6PRN0"/>
<evidence type="ECO:0000313" key="4">
    <source>
        <dbReference type="EMBL" id="RQH23301.1"/>
    </source>
</evidence>
<evidence type="ECO:0000259" key="3">
    <source>
        <dbReference type="PROSITE" id="PS50977"/>
    </source>
</evidence>
<dbReference type="OrthoDB" id="9800152at2"/>
<keyword evidence="1 2" id="KW-0238">DNA-binding</keyword>
<proteinExistence type="predicted"/>
<protein>
    <submittedName>
        <fullName evidence="4">TetR/AcrR family transcriptional regulator</fullName>
    </submittedName>
</protein>
<dbReference type="PANTHER" id="PTHR30055">
    <property type="entry name" value="HTH-TYPE TRANSCRIPTIONAL REGULATOR RUTR"/>
    <property type="match status" value="1"/>
</dbReference>
<dbReference type="Gene3D" id="1.10.357.10">
    <property type="entry name" value="Tetracycline Repressor, domain 2"/>
    <property type="match status" value="1"/>
</dbReference>
<dbReference type="GO" id="GO:0003700">
    <property type="term" value="F:DNA-binding transcription factor activity"/>
    <property type="evidence" value="ECO:0007669"/>
    <property type="project" value="TreeGrafter"/>
</dbReference>
<dbReference type="PROSITE" id="PS50977">
    <property type="entry name" value="HTH_TETR_2"/>
    <property type="match status" value="1"/>
</dbReference>
<dbReference type="InterPro" id="IPR050109">
    <property type="entry name" value="HTH-type_TetR-like_transc_reg"/>
</dbReference>
<dbReference type="PROSITE" id="PS01081">
    <property type="entry name" value="HTH_TETR_1"/>
    <property type="match status" value="1"/>
</dbReference>
<comment type="caution">
    <text evidence="4">The sequence shown here is derived from an EMBL/GenBank/DDBJ whole genome shotgun (WGS) entry which is preliminary data.</text>
</comment>
<dbReference type="PANTHER" id="PTHR30055:SF235">
    <property type="entry name" value="TRANSCRIPTIONAL REGULATORY PROTEIN"/>
    <property type="match status" value="1"/>
</dbReference>
<dbReference type="InterPro" id="IPR041586">
    <property type="entry name" value="PsrA_TetR_C"/>
</dbReference>
<accession>A0A3N6PRN0</accession>
<organism evidence="4 5">
    <name type="scientific">Okeania hirsuta</name>
    <dbReference type="NCBI Taxonomy" id="1458930"/>
    <lineage>
        <taxon>Bacteria</taxon>
        <taxon>Bacillati</taxon>
        <taxon>Cyanobacteriota</taxon>
        <taxon>Cyanophyceae</taxon>
        <taxon>Oscillatoriophycideae</taxon>
        <taxon>Oscillatoriales</taxon>
        <taxon>Microcoleaceae</taxon>
        <taxon>Okeania</taxon>
    </lineage>
</organism>
<reference evidence="4 5" key="1">
    <citation type="journal article" date="2018" name="ACS Chem. Biol.">
        <title>Ketoreductase domain dysfunction expands chemodiversity: malyngamide biosynthesis in the cyanobacterium Okeania hirsuta.</title>
        <authorList>
            <person name="Moss N.A."/>
            <person name="Leao T."/>
            <person name="Rankin M."/>
            <person name="McCullough T.M."/>
            <person name="Qu P."/>
            <person name="Korobeynikov A."/>
            <person name="Smith J.L."/>
            <person name="Gerwick L."/>
            <person name="Gerwick W.H."/>
        </authorList>
    </citation>
    <scope>NUCLEOTIDE SEQUENCE [LARGE SCALE GENOMIC DNA]</scope>
    <source>
        <strain evidence="4 5">PAB10Feb10-1</strain>
    </source>
</reference>
<dbReference type="EMBL" id="RCBY01000345">
    <property type="protein sequence ID" value="RQH23301.1"/>
    <property type="molecule type" value="Genomic_DNA"/>
</dbReference>
<dbReference type="InterPro" id="IPR023772">
    <property type="entry name" value="DNA-bd_HTH_TetR-type_CS"/>
</dbReference>
<dbReference type="GO" id="GO:0000976">
    <property type="term" value="F:transcription cis-regulatory region binding"/>
    <property type="evidence" value="ECO:0007669"/>
    <property type="project" value="TreeGrafter"/>
</dbReference>
<sequence>MSKNSTIDTKEQILNAAEKLFASLGFAGTSLRAIIREADVNLAAVHYHFGSKEELFIATVQRVAQPIVEEQLRQLAILEDSEDLPSVAEILAAVITPPLQIIQDSSEQCLIHAKFMGRCRTEPYPIQRLAEAEFSRTHQRFLDIMQKVLPNQSPTELEWKLDLVIAMLIRVLNQIEPLEPLSEKSSSEEIDDLVERLVTFITFGISA</sequence>
<dbReference type="Pfam" id="PF17939">
    <property type="entry name" value="TetR_C_30"/>
    <property type="match status" value="1"/>
</dbReference>
<gene>
    <name evidence="4" type="ORF">D5R40_30475</name>
</gene>